<dbReference type="GO" id="GO:0051301">
    <property type="term" value="P:cell division"/>
    <property type="evidence" value="ECO:0007669"/>
    <property type="project" value="UniProtKB-KW"/>
</dbReference>
<dbReference type="InterPro" id="IPR013763">
    <property type="entry name" value="Cyclin-like_dom"/>
</dbReference>
<sequence>MESSSQSMFSPSSLLCGEDLGCLDSEDEEEIVVDENDDAYIQTLLDREIEVDRREMEDLFQYSWIQRARLEGIDYILRKWEVLGFGVQTAYASVTFLDRFLSRRSVDAEQSWAIRLLSMVCLSLAAKVEEIRVPALSEFCVEDYNFESSVIMRMELLVLKALGWKMGSLTPFNFTSFFARKFFDKSPPKDWFSRIVEAILSSVRDAKIMCHGPSVIAAAATLFVLDQELTKEALELKIGCLTTASHSFNIESIISCYNSFQEMEIERLNRSKAIESPVLSPAQLQTYGSSSANSAKRKRLVFNQIDEKSSNVDEMKKPKTES</sequence>
<keyword evidence="2" id="KW-0131">Cell cycle</keyword>
<dbReference type="Gene3D" id="1.10.472.10">
    <property type="entry name" value="Cyclin-like"/>
    <property type="match status" value="2"/>
</dbReference>
<protein>
    <recommendedName>
        <fullName evidence="4">Cyclin-like domain-containing protein</fullName>
    </recommendedName>
</protein>
<reference evidence="5" key="2">
    <citation type="submission" date="2020-08" db="EMBL/GenBank/DDBJ databases">
        <title>Plant Genome Project.</title>
        <authorList>
            <person name="Zhang R.-G."/>
        </authorList>
    </citation>
    <scope>NUCLEOTIDE SEQUENCE</scope>
    <source>
        <strain evidence="5">Huo1</strain>
        <tissue evidence="5">Leaf</tissue>
    </source>
</reference>
<evidence type="ECO:0000259" key="4">
    <source>
        <dbReference type="SMART" id="SM00385"/>
    </source>
</evidence>
<dbReference type="PANTHER" id="PTHR10177">
    <property type="entry name" value="CYCLINS"/>
    <property type="match status" value="1"/>
</dbReference>
<dbReference type="SMART" id="SM00385">
    <property type="entry name" value="CYCLIN"/>
    <property type="match status" value="1"/>
</dbReference>
<evidence type="ECO:0000313" key="5">
    <source>
        <dbReference type="EMBL" id="KAG6425133.1"/>
    </source>
</evidence>
<organism evidence="5">
    <name type="scientific">Salvia splendens</name>
    <name type="common">Scarlet sage</name>
    <dbReference type="NCBI Taxonomy" id="180675"/>
    <lineage>
        <taxon>Eukaryota</taxon>
        <taxon>Viridiplantae</taxon>
        <taxon>Streptophyta</taxon>
        <taxon>Embryophyta</taxon>
        <taxon>Tracheophyta</taxon>
        <taxon>Spermatophyta</taxon>
        <taxon>Magnoliopsida</taxon>
        <taxon>eudicotyledons</taxon>
        <taxon>Gunneridae</taxon>
        <taxon>Pentapetalae</taxon>
        <taxon>asterids</taxon>
        <taxon>lamiids</taxon>
        <taxon>Lamiales</taxon>
        <taxon>Lamiaceae</taxon>
        <taxon>Nepetoideae</taxon>
        <taxon>Mentheae</taxon>
        <taxon>Salviinae</taxon>
        <taxon>Salvia</taxon>
        <taxon>Salvia subgen. Calosphace</taxon>
        <taxon>core Calosphace</taxon>
    </lineage>
</organism>
<comment type="caution">
    <text evidence="5">The sequence shown here is derived from an EMBL/GenBank/DDBJ whole genome shotgun (WGS) entry which is preliminary data.</text>
</comment>
<evidence type="ECO:0000256" key="3">
    <source>
        <dbReference type="RuleBase" id="RU000383"/>
    </source>
</evidence>
<dbReference type="AlphaFoldDB" id="A0A8X8Y894"/>
<gene>
    <name evidence="5" type="ORF">SASPL_115558</name>
</gene>
<dbReference type="EMBL" id="PNBA02000005">
    <property type="protein sequence ID" value="KAG6425133.1"/>
    <property type="molecule type" value="Genomic_DNA"/>
</dbReference>
<feature type="domain" description="Cyclin-like" evidence="4">
    <location>
        <begin position="74"/>
        <end position="160"/>
    </location>
</feature>
<evidence type="ECO:0000256" key="1">
    <source>
        <dbReference type="ARBA" id="ARBA00022618"/>
    </source>
</evidence>
<proteinExistence type="inferred from homology"/>
<accession>A0A8X8Y894</accession>
<keyword evidence="3" id="KW-0195">Cyclin</keyword>
<evidence type="ECO:0000313" key="6">
    <source>
        <dbReference type="Proteomes" id="UP000298416"/>
    </source>
</evidence>
<name>A0A8X8Y894_SALSN</name>
<dbReference type="InterPro" id="IPR039361">
    <property type="entry name" value="Cyclin"/>
</dbReference>
<keyword evidence="1" id="KW-0132">Cell division</keyword>
<reference evidence="5" key="1">
    <citation type="submission" date="2018-01" db="EMBL/GenBank/DDBJ databases">
        <authorList>
            <person name="Mao J.F."/>
        </authorList>
    </citation>
    <scope>NUCLEOTIDE SEQUENCE</scope>
    <source>
        <strain evidence="5">Huo1</strain>
        <tissue evidence="5">Leaf</tissue>
    </source>
</reference>
<keyword evidence="6" id="KW-1185">Reference proteome</keyword>
<comment type="similarity">
    <text evidence="3">Belongs to the cyclin family.</text>
</comment>
<dbReference type="Proteomes" id="UP000298416">
    <property type="component" value="Unassembled WGS sequence"/>
</dbReference>
<evidence type="ECO:0000256" key="2">
    <source>
        <dbReference type="ARBA" id="ARBA00023306"/>
    </source>
</evidence>
<dbReference type="Pfam" id="PF00134">
    <property type="entry name" value="Cyclin_N"/>
    <property type="match status" value="1"/>
</dbReference>
<dbReference type="InterPro" id="IPR036915">
    <property type="entry name" value="Cyclin-like_sf"/>
</dbReference>
<dbReference type="CDD" id="cd20544">
    <property type="entry name" value="CYCLIN_AtCycD-like_rpt2"/>
    <property type="match status" value="1"/>
</dbReference>
<dbReference type="InterPro" id="IPR006671">
    <property type="entry name" value="Cyclin_N"/>
</dbReference>
<dbReference type="SUPFAM" id="SSF47954">
    <property type="entry name" value="Cyclin-like"/>
    <property type="match status" value="1"/>
</dbReference>
<dbReference type="OrthoDB" id="306099at2759"/>